<evidence type="ECO:0000313" key="3">
    <source>
        <dbReference type="Proteomes" id="UP000182983"/>
    </source>
</evidence>
<dbReference type="GO" id="GO:0004040">
    <property type="term" value="F:amidase activity"/>
    <property type="evidence" value="ECO:0007669"/>
    <property type="project" value="InterPro"/>
</dbReference>
<organism evidence="2 3">
    <name type="scientific">Magnetospirillum fulvum</name>
    <name type="common">Rhodospirillum fulvum</name>
    <dbReference type="NCBI Taxonomy" id="1082"/>
    <lineage>
        <taxon>Bacteria</taxon>
        <taxon>Pseudomonadati</taxon>
        <taxon>Pseudomonadota</taxon>
        <taxon>Alphaproteobacteria</taxon>
        <taxon>Rhodospirillales</taxon>
        <taxon>Rhodospirillaceae</taxon>
        <taxon>Magnetospirillum</taxon>
    </lineage>
</organism>
<keyword evidence="3" id="KW-1185">Reference proteome</keyword>
<protein>
    <submittedName>
        <fullName evidence="2">Bax protein</fullName>
    </submittedName>
</protein>
<dbReference type="InterPro" id="IPR053195">
    <property type="entry name" value="Bax-like"/>
</dbReference>
<dbReference type="PANTHER" id="PTHR40572">
    <property type="entry name" value="PROTEIN BAX"/>
    <property type="match status" value="1"/>
</dbReference>
<dbReference type="EMBL" id="FNWO01000002">
    <property type="protein sequence ID" value="SEH27701.1"/>
    <property type="molecule type" value="Genomic_DNA"/>
</dbReference>
<accession>A0A1H6GWF1</accession>
<reference evidence="3" key="1">
    <citation type="submission" date="2016-10" db="EMBL/GenBank/DDBJ databases">
        <authorList>
            <person name="Varghese N."/>
            <person name="Submissions S."/>
        </authorList>
    </citation>
    <scope>NUCLEOTIDE SEQUENCE [LARGE SCALE GENOMIC DNA]</scope>
    <source>
        <strain evidence="3">DSM 13234</strain>
    </source>
</reference>
<dbReference type="InterPro" id="IPR002901">
    <property type="entry name" value="MGlyc_endo_b_GlcNAc-like_dom"/>
</dbReference>
<dbReference type="AlphaFoldDB" id="A0A1H6GWF1"/>
<dbReference type="PANTHER" id="PTHR40572:SF1">
    <property type="entry name" value="PROTEIN BAX"/>
    <property type="match status" value="1"/>
</dbReference>
<feature type="domain" description="Mannosyl-glycoprotein endo-beta-N-acetylglucosamidase-like" evidence="1">
    <location>
        <begin position="157"/>
        <end position="280"/>
    </location>
</feature>
<gene>
    <name evidence="2" type="ORF">SAMN04244559_00572</name>
</gene>
<dbReference type="SMART" id="SM00047">
    <property type="entry name" value="LYZ2"/>
    <property type="match status" value="1"/>
</dbReference>
<proteinExistence type="predicted"/>
<dbReference type="OrthoDB" id="9788155at2"/>
<sequence length="315" mass="34368">MATGSHGSKLFSVLCLAVVIGGTVGMYATVLQGSRPVVDVAVRPTAPVAEVPVGLSGEDVATAARLDRAFRRMGYQLDAIRVGSAEVPPLFLTQVPHDIDDMPDSDSRKELFLRVMLPLVLAANEEIAEDRARLQALLARKASRQSLTHPDQVWLKALAERYEVEDGDMSRLLARVDIVPPSLALAQAAEETGWGTSRLVRRSRNLFGHTADSASDETGMRQFGSLQDAVRAYLLNLNTHRAYDGLRRARMKARTKGHPVDGHQLADALKAYSERGEAYVGTIRSLIRRNDLVALDNARLGRVLPVRLASAGFAR</sequence>
<dbReference type="Proteomes" id="UP000182983">
    <property type="component" value="Unassembled WGS sequence"/>
</dbReference>
<evidence type="ECO:0000313" key="2">
    <source>
        <dbReference type="EMBL" id="SEH27701.1"/>
    </source>
</evidence>
<name>A0A1H6GWF1_MAGFU</name>
<dbReference type="Pfam" id="PF01832">
    <property type="entry name" value="Glucosaminidase"/>
    <property type="match status" value="1"/>
</dbReference>
<dbReference type="Gene3D" id="1.10.530.10">
    <property type="match status" value="1"/>
</dbReference>
<evidence type="ECO:0000259" key="1">
    <source>
        <dbReference type="SMART" id="SM00047"/>
    </source>
</evidence>